<evidence type="ECO:0008006" key="4">
    <source>
        <dbReference type="Google" id="ProtNLM"/>
    </source>
</evidence>
<name>A0A0S2K6G7_9GAMM</name>
<gene>
    <name evidence="2" type="ORF">PP2015_3326</name>
</gene>
<dbReference type="STRING" id="161398.PP2015_3326"/>
<evidence type="ECO:0000313" key="2">
    <source>
        <dbReference type="EMBL" id="ALO43801.1"/>
    </source>
</evidence>
<dbReference type="KEGG" id="pphe:PP2015_3326"/>
<evidence type="ECO:0000256" key="1">
    <source>
        <dbReference type="SAM" id="SignalP"/>
    </source>
</evidence>
<keyword evidence="3" id="KW-1185">Reference proteome</keyword>
<feature type="signal peptide" evidence="1">
    <location>
        <begin position="1"/>
        <end position="19"/>
    </location>
</feature>
<dbReference type="PATRIC" id="fig|161398.10.peg.3390"/>
<dbReference type="RefSeq" id="WP_058031440.1">
    <property type="nucleotide sequence ID" value="NZ_CP013187.1"/>
</dbReference>
<sequence length="171" mass="19227">MKKAFILIISLLLSIPTFAGSLAKELQVFELYLGTWQADFAVPKGQPAMQDVSKWERALNGTAIRTLHSINEGMYGGESLIFWDKTKQSLVFYYFTTAGFYTQGTMEVLPNGAFVAYEDVTGNKDGITKVKSTSQFVDGVFIVSTQYLKNGEWTTPESRSYQRSDKLVKFK</sequence>
<dbReference type="AlphaFoldDB" id="A0A0S2K6G7"/>
<keyword evidence="1" id="KW-0732">Signal</keyword>
<reference evidence="2 3" key="1">
    <citation type="submission" date="2015-11" db="EMBL/GenBank/DDBJ databases">
        <authorList>
            <person name="Zhang Y."/>
            <person name="Guo Z."/>
        </authorList>
    </citation>
    <scope>NUCLEOTIDE SEQUENCE [LARGE SCALE GENOMIC DNA]</scope>
    <source>
        <strain evidence="2 3">KCTC 12086</strain>
    </source>
</reference>
<accession>A0A0S2K6G7</accession>
<dbReference type="Proteomes" id="UP000061457">
    <property type="component" value="Chromosome I"/>
</dbReference>
<protein>
    <recommendedName>
        <fullName evidence="4">Secreted protein</fullName>
    </recommendedName>
</protein>
<dbReference type="EMBL" id="CP013187">
    <property type="protein sequence ID" value="ALO43801.1"/>
    <property type="molecule type" value="Genomic_DNA"/>
</dbReference>
<feature type="chain" id="PRO_5006601187" description="Secreted protein" evidence="1">
    <location>
        <begin position="20"/>
        <end position="171"/>
    </location>
</feature>
<proteinExistence type="predicted"/>
<evidence type="ECO:0000313" key="3">
    <source>
        <dbReference type="Proteomes" id="UP000061457"/>
    </source>
</evidence>
<organism evidence="2 3">
    <name type="scientific">Pseudoalteromonas phenolica</name>
    <dbReference type="NCBI Taxonomy" id="161398"/>
    <lineage>
        <taxon>Bacteria</taxon>
        <taxon>Pseudomonadati</taxon>
        <taxon>Pseudomonadota</taxon>
        <taxon>Gammaproteobacteria</taxon>
        <taxon>Alteromonadales</taxon>
        <taxon>Pseudoalteromonadaceae</taxon>
        <taxon>Pseudoalteromonas</taxon>
    </lineage>
</organism>
<dbReference type="OrthoDB" id="6386994at2"/>